<dbReference type="RefSeq" id="WP_205214398.1">
    <property type="nucleotide sequence ID" value="NZ_JAFFZP010000046.1"/>
</dbReference>
<evidence type="ECO:0000313" key="2">
    <source>
        <dbReference type="EMBL" id="MBN0989604.1"/>
    </source>
</evidence>
<accession>A0ABS2WD42</accession>
<dbReference type="CDD" id="cd20688">
    <property type="entry name" value="CdiI_Ecoli_Nm-like"/>
    <property type="match status" value="1"/>
</dbReference>
<proteinExistence type="predicted"/>
<reference evidence="2 3" key="1">
    <citation type="submission" date="2021-02" db="EMBL/GenBank/DDBJ databases">
        <title>A novel species of genus Amphritea isolated from a fishpond in China.</title>
        <authorList>
            <person name="Lu H."/>
        </authorList>
    </citation>
    <scope>NUCLEOTIDE SEQUENCE [LARGE SCALE GENOMIC DNA]</scope>
    <source>
        <strain evidence="2 3">RP18W</strain>
    </source>
</reference>
<sequence>MNDKFRIVLKDRLLPVQVFFNAIPDRSFIETLKAFGNATGAGFNDAFCGFPGEEDFDEEPLNGIEFAVKGEEVIIGYDEFFSILEEVCNVYSEKHPNETELVQGLLFDVKEKLNSL</sequence>
<protein>
    <recommendedName>
        <fullName evidence="1">CDI immunity protein domain-containing protein</fullName>
    </recommendedName>
</protein>
<organism evidence="2 3">
    <name type="scientific">Amphritea pacifica</name>
    <dbReference type="NCBI Taxonomy" id="2811233"/>
    <lineage>
        <taxon>Bacteria</taxon>
        <taxon>Pseudomonadati</taxon>
        <taxon>Pseudomonadota</taxon>
        <taxon>Gammaproteobacteria</taxon>
        <taxon>Oceanospirillales</taxon>
        <taxon>Oceanospirillaceae</taxon>
        <taxon>Amphritea</taxon>
    </lineage>
</organism>
<dbReference type="Pfam" id="PF18624">
    <property type="entry name" value="CdiI_4"/>
    <property type="match status" value="1"/>
</dbReference>
<dbReference type="InterPro" id="IPR041256">
    <property type="entry name" value="CdiI_4"/>
</dbReference>
<name>A0ABS2WD42_9GAMM</name>
<evidence type="ECO:0000259" key="1">
    <source>
        <dbReference type="Pfam" id="PF18624"/>
    </source>
</evidence>
<evidence type="ECO:0000313" key="3">
    <source>
        <dbReference type="Proteomes" id="UP000760472"/>
    </source>
</evidence>
<feature type="domain" description="CDI immunity protein" evidence="1">
    <location>
        <begin position="17"/>
        <end position="106"/>
    </location>
</feature>
<gene>
    <name evidence="2" type="ORF">JW498_19735</name>
</gene>
<dbReference type="Proteomes" id="UP000760472">
    <property type="component" value="Unassembled WGS sequence"/>
</dbReference>
<keyword evidence="3" id="KW-1185">Reference proteome</keyword>
<dbReference type="EMBL" id="JAFFZP010000046">
    <property type="protein sequence ID" value="MBN0989604.1"/>
    <property type="molecule type" value="Genomic_DNA"/>
</dbReference>
<comment type="caution">
    <text evidence="2">The sequence shown here is derived from an EMBL/GenBank/DDBJ whole genome shotgun (WGS) entry which is preliminary data.</text>
</comment>